<dbReference type="Gene3D" id="1.25.40.10">
    <property type="entry name" value="Tetratricopeptide repeat domain"/>
    <property type="match status" value="1"/>
</dbReference>
<dbReference type="PIRSF" id="PIRSF029288">
    <property type="entry name" value="SciE_ImpE"/>
    <property type="match status" value="1"/>
</dbReference>
<name>A0ABX8UVJ2_9BURK</name>
<reference evidence="1 2" key="1">
    <citation type="submission" date="2021-07" db="EMBL/GenBank/DDBJ databases">
        <title>Paraburkholderia edwinii protects Aspergillus sp. from phenazines by acting as a toxin sponge.</title>
        <authorList>
            <person name="Dahlstrom K.M."/>
            <person name="Newman D.K."/>
        </authorList>
    </citation>
    <scope>NUCLEOTIDE SEQUENCE [LARGE SCALE GENOMIC DNA]</scope>
    <source>
        <strain evidence="1 2">Pe01</strain>
    </source>
</reference>
<evidence type="ECO:0000313" key="2">
    <source>
        <dbReference type="Proteomes" id="UP000826462"/>
    </source>
</evidence>
<sequence length="270" mass="29588">MIVSAPSTAPEALLKSGQLRDALLALTGQVRSRPADAPLRVFLFQLLALTGEWERAENQLKVAGELDAQNAPMVAAYAFALRGERERERVFAGSREPAMEGELSPWQALLTQALQRACDGDPQQAAQLREQAFAQAEAVSGTIDGVGFEWIADADSRIGPCLELIMKDGYRWAPFSHISELRFEAPSDLRDKIWTPVQITWASGGSAVGFVPTRYSGTERGGDSDLTLARRTDWTDSGHEGFVGSGQRMFVTDAGEYPLLDVRTITFNKR</sequence>
<dbReference type="Pfam" id="PF07024">
    <property type="entry name" value="ImpE"/>
    <property type="match status" value="1"/>
</dbReference>
<dbReference type="InterPro" id="IPR011990">
    <property type="entry name" value="TPR-like_helical_dom_sf"/>
</dbReference>
<dbReference type="InterPro" id="IPR009211">
    <property type="entry name" value="TagJ"/>
</dbReference>
<organism evidence="1 2">
    <name type="scientific">Paraburkholderia edwinii</name>
    <dbReference type="NCBI Taxonomy" id="2861782"/>
    <lineage>
        <taxon>Bacteria</taxon>
        <taxon>Pseudomonadati</taxon>
        <taxon>Pseudomonadota</taxon>
        <taxon>Betaproteobacteria</taxon>
        <taxon>Burkholderiales</taxon>
        <taxon>Burkholderiaceae</taxon>
        <taxon>Paraburkholderia</taxon>
    </lineage>
</organism>
<dbReference type="Proteomes" id="UP000826462">
    <property type="component" value="Chromosome 2"/>
</dbReference>
<gene>
    <name evidence="1" type="ORF">KZJ38_30535</name>
</gene>
<keyword evidence="2" id="KW-1185">Reference proteome</keyword>
<proteinExistence type="predicted"/>
<dbReference type="SUPFAM" id="SSF144059">
    <property type="entry name" value="ImpE-like"/>
    <property type="match status" value="1"/>
</dbReference>
<evidence type="ECO:0000313" key="1">
    <source>
        <dbReference type="EMBL" id="QYD71367.1"/>
    </source>
</evidence>
<dbReference type="Pfam" id="PF14559">
    <property type="entry name" value="TPR_19"/>
    <property type="match status" value="1"/>
</dbReference>
<dbReference type="EMBL" id="CP080096">
    <property type="protein sequence ID" value="QYD71367.1"/>
    <property type="molecule type" value="Genomic_DNA"/>
</dbReference>
<accession>A0ABX8UVJ2</accession>
<protein>
    <submittedName>
        <fullName evidence="1">Virulence protein SciE type</fullName>
    </submittedName>
</protein>